<evidence type="ECO:0000313" key="2">
    <source>
        <dbReference type="Proteomes" id="UP000002630"/>
    </source>
</evidence>
<dbReference type="AlphaFoldDB" id="D7FKA7"/>
<dbReference type="EMBL" id="FN649760">
    <property type="protein sequence ID" value="CBJ34203.1"/>
    <property type="molecule type" value="Genomic_DNA"/>
</dbReference>
<evidence type="ECO:0000313" key="1">
    <source>
        <dbReference type="EMBL" id="CBJ34203.1"/>
    </source>
</evidence>
<keyword evidence="2" id="KW-1185">Reference proteome</keyword>
<sequence length="66" mass="7166">MLEEEWEPARRLVSTAAAGLPRQTLARALIPAATDAEAFETAVGLIQDNHLVSEFPNYETLLGSRG</sequence>
<name>D7FKA7_ECTSI</name>
<proteinExistence type="predicted"/>
<reference evidence="1 2" key="1">
    <citation type="journal article" date="2010" name="Nature">
        <title>The Ectocarpus genome and the independent evolution of multicellularity in brown algae.</title>
        <authorList>
            <person name="Cock J.M."/>
            <person name="Sterck L."/>
            <person name="Rouze P."/>
            <person name="Scornet D."/>
            <person name="Allen A.E."/>
            <person name="Amoutzias G."/>
            <person name="Anthouard V."/>
            <person name="Artiguenave F."/>
            <person name="Aury J.M."/>
            <person name="Badger J.H."/>
            <person name="Beszteri B."/>
            <person name="Billiau K."/>
            <person name="Bonnet E."/>
            <person name="Bothwell J.H."/>
            <person name="Bowler C."/>
            <person name="Boyen C."/>
            <person name="Brownlee C."/>
            <person name="Carrano C.J."/>
            <person name="Charrier B."/>
            <person name="Cho G.Y."/>
            <person name="Coelho S.M."/>
            <person name="Collen J."/>
            <person name="Corre E."/>
            <person name="Da Silva C."/>
            <person name="Delage L."/>
            <person name="Delaroque N."/>
            <person name="Dittami S.M."/>
            <person name="Doulbeau S."/>
            <person name="Elias M."/>
            <person name="Farnham G."/>
            <person name="Gachon C.M."/>
            <person name="Gschloessl B."/>
            <person name="Heesch S."/>
            <person name="Jabbari K."/>
            <person name="Jubin C."/>
            <person name="Kawai H."/>
            <person name="Kimura K."/>
            <person name="Kloareg B."/>
            <person name="Kupper F.C."/>
            <person name="Lang D."/>
            <person name="Le Bail A."/>
            <person name="Leblanc C."/>
            <person name="Lerouge P."/>
            <person name="Lohr M."/>
            <person name="Lopez P.J."/>
            <person name="Martens C."/>
            <person name="Maumus F."/>
            <person name="Michel G."/>
            <person name="Miranda-Saavedra D."/>
            <person name="Morales J."/>
            <person name="Moreau H."/>
            <person name="Motomura T."/>
            <person name="Nagasato C."/>
            <person name="Napoli C.A."/>
            <person name="Nelson D.R."/>
            <person name="Nyvall-Collen P."/>
            <person name="Peters A.F."/>
            <person name="Pommier C."/>
            <person name="Potin P."/>
            <person name="Poulain J."/>
            <person name="Quesneville H."/>
            <person name="Read B."/>
            <person name="Rensing S.A."/>
            <person name="Ritter A."/>
            <person name="Rousvoal S."/>
            <person name="Samanta M."/>
            <person name="Samson G."/>
            <person name="Schroeder D.C."/>
            <person name="Segurens B."/>
            <person name="Strittmatter M."/>
            <person name="Tonon T."/>
            <person name="Tregear J.W."/>
            <person name="Valentin K."/>
            <person name="von Dassow P."/>
            <person name="Yamagishi T."/>
            <person name="Van de Peer Y."/>
            <person name="Wincker P."/>
        </authorList>
    </citation>
    <scope>NUCLEOTIDE SEQUENCE [LARGE SCALE GENOMIC DNA]</scope>
    <source>
        <strain evidence="2">Ec32 / CCAP1310/4</strain>
    </source>
</reference>
<protein>
    <submittedName>
        <fullName evidence="1">Uncharacterized protein</fullName>
    </submittedName>
</protein>
<dbReference type="InParanoid" id="D7FKA7"/>
<dbReference type="Proteomes" id="UP000002630">
    <property type="component" value="Unassembled WGS sequence"/>
</dbReference>
<accession>D7FKA7</accession>
<organism evidence="1 2">
    <name type="scientific">Ectocarpus siliculosus</name>
    <name type="common">Brown alga</name>
    <name type="synonym">Conferva siliculosa</name>
    <dbReference type="NCBI Taxonomy" id="2880"/>
    <lineage>
        <taxon>Eukaryota</taxon>
        <taxon>Sar</taxon>
        <taxon>Stramenopiles</taxon>
        <taxon>Ochrophyta</taxon>
        <taxon>PX clade</taxon>
        <taxon>Phaeophyceae</taxon>
        <taxon>Ectocarpales</taxon>
        <taxon>Ectocarpaceae</taxon>
        <taxon>Ectocarpus</taxon>
    </lineage>
</organism>
<gene>
    <name evidence="1" type="ORF">Esi_1428_0001</name>
</gene>